<name>U2CJY8_9BACE</name>
<feature type="non-terminal residue" evidence="1">
    <location>
        <position position="1"/>
    </location>
</feature>
<comment type="caution">
    <text evidence="1">The sequence shown here is derived from an EMBL/GenBank/DDBJ whole genome shotgun (WGS) entry which is preliminary data.</text>
</comment>
<dbReference type="Proteomes" id="UP000016496">
    <property type="component" value="Unassembled WGS sequence"/>
</dbReference>
<dbReference type="EMBL" id="AWSV01000112">
    <property type="protein sequence ID" value="ERI84855.1"/>
    <property type="molecule type" value="Genomic_DNA"/>
</dbReference>
<proteinExistence type="predicted"/>
<dbReference type="PATRIC" id="fig|1321819.3.peg.1933"/>
<dbReference type="AlphaFoldDB" id="U2CJY8"/>
<evidence type="ECO:0000313" key="2">
    <source>
        <dbReference type="Proteomes" id="UP000016496"/>
    </source>
</evidence>
<gene>
    <name evidence="1" type="ORF">HMPREF1981_02097</name>
</gene>
<reference evidence="1 2" key="1">
    <citation type="submission" date="2013-08" db="EMBL/GenBank/DDBJ databases">
        <authorList>
            <person name="Weinstock G."/>
            <person name="Sodergren E."/>
            <person name="Wylie T."/>
            <person name="Fulton L."/>
            <person name="Fulton R."/>
            <person name="Fronick C."/>
            <person name="O'Laughlin M."/>
            <person name="Godfrey J."/>
            <person name="Miner T."/>
            <person name="Herter B."/>
            <person name="Appelbaum E."/>
            <person name="Cordes M."/>
            <person name="Lek S."/>
            <person name="Wollam A."/>
            <person name="Pepin K.H."/>
            <person name="Palsikar V.B."/>
            <person name="Mitreva M."/>
            <person name="Wilson R.K."/>
        </authorList>
    </citation>
    <scope>NUCLEOTIDE SEQUENCE [LARGE SCALE GENOMIC DNA]</scope>
    <source>
        <strain evidence="1 2">F0041</strain>
    </source>
</reference>
<evidence type="ECO:0000313" key="1">
    <source>
        <dbReference type="EMBL" id="ERI84855.1"/>
    </source>
</evidence>
<dbReference type="RefSeq" id="WP_021645644.1">
    <property type="nucleotide sequence ID" value="NZ_KE993114.1"/>
</dbReference>
<accession>U2CJY8</accession>
<organism evidence="1 2">
    <name type="scientific">Bacteroides pyogenes F0041</name>
    <dbReference type="NCBI Taxonomy" id="1321819"/>
    <lineage>
        <taxon>Bacteria</taxon>
        <taxon>Pseudomonadati</taxon>
        <taxon>Bacteroidota</taxon>
        <taxon>Bacteroidia</taxon>
        <taxon>Bacteroidales</taxon>
        <taxon>Bacteroidaceae</taxon>
        <taxon>Bacteroides</taxon>
    </lineage>
</organism>
<dbReference type="HOGENOM" id="CLU_597893_0_0_10"/>
<protein>
    <submittedName>
        <fullName evidence="1">Uncharacterized protein</fullName>
    </submittedName>
</protein>
<sequence length="457" mass="50280">TIKEVKGPGFLTLSEAIQSPENHTNQNIVVTSVVVDEAFTDVTFNDMGQYIAVTRTAILLKGEHTSASSENRFSVHTNYPSGWKLTAYQYDGTPLPASAWLTPSQTVGAANTTVEVQALTQGKGWKFGYFEIQAGRLQRRIEVILLGKLPLEYAAEYNLAGGYQYGSSFNKALNGSPWLGGQSVPLSPTSAQTDMALRWATSHANDQSGYYNGYVCKGKHDNTYNPTTKNIMNDVFFTTGEGKKYHIPSRQELTGAFCYSNEVQYNSAIDYPNLAEAVKVGETLQTYASDFYSAGNGICYALRFKKGTSTGSDDPGVPLAATNSMACAYRYERVGAMTTYLNTTDYLKIQCVYVGNQTPLPDLKTKIAQESWWNAQAPSTVITRIFPIPGSISEAKPSAVSDNFLRERGIIGYYWTSTLSPNQDWLAYSCIYSQNIRLYSGGTDMQGGFAIRLFSNE</sequence>